<dbReference type="EMBL" id="JAPDMQ010000450">
    <property type="protein sequence ID" value="KAK0524451.1"/>
    <property type="molecule type" value="Genomic_DNA"/>
</dbReference>
<name>A0AAN6G793_9BASI</name>
<gene>
    <name evidence="2" type="ORF">OC842_005826</name>
</gene>
<dbReference type="AlphaFoldDB" id="A0AAN6G793"/>
<feature type="signal peptide" evidence="1">
    <location>
        <begin position="1"/>
        <end position="18"/>
    </location>
</feature>
<accession>A0AAN6G793</accession>
<evidence type="ECO:0000313" key="2">
    <source>
        <dbReference type="EMBL" id="KAK0524451.1"/>
    </source>
</evidence>
<comment type="caution">
    <text evidence="2">The sequence shown here is derived from an EMBL/GenBank/DDBJ whole genome shotgun (WGS) entry which is preliminary data.</text>
</comment>
<protein>
    <submittedName>
        <fullName evidence="2">Uncharacterized protein</fullName>
    </submittedName>
</protein>
<feature type="chain" id="PRO_5042934126" evidence="1">
    <location>
        <begin position="19"/>
        <end position="116"/>
    </location>
</feature>
<evidence type="ECO:0000313" key="3">
    <source>
        <dbReference type="Proteomes" id="UP001176521"/>
    </source>
</evidence>
<keyword evidence="1" id="KW-0732">Signal</keyword>
<proteinExistence type="predicted"/>
<keyword evidence="3" id="KW-1185">Reference proteome</keyword>
<organism evidence="2 3">
    <name type="scientific">Tilletia horrida</name>
    <dbReference type="NCBI Taxonomy" id="155126"/>
    <lineage>
        <taxon>Eukaryota</taxon>
        <taxon>Fungi</taxon>
        <taxon>Dikarya</taxon>
        <taxon>Basidiomycota</taxon>
        <taxon>Ustilaginomycotina</taxon>
        <taxon>Exobasidiomycetes</taxon>
        <taxon>Tilletiales</taxon>
        <taxon>Tilletiaceae</taxon>
        <taxon>Tilletia</taxon>
    </lineage>
</organism>
<sequence length="116" mass="12600">MRFAIATTLLLSAGLVAAAPAPAPEVVHLQLPFGYHTFDVSLPEWFHSNDLCPDLKVSCVNKDGKTVGDIGKKPYEWDGTKLCRMKEPEKNSAECNAKFLKDCLAQCEAQGPLGGH</sequence>
<dbReference type="Proteomes" id="UP001176521">
    <property type="component" value="Unassembled WGS sequence"/>
</dbReference>
<evidence type="ECO:0000256" key="1">
    <source>
        <dbReference type="SAM" id="SignalP"/>
    </source>
</evidence>
<reference evidence="2" key="1">
    <citation type="journal article" date="2023" name="PhytoFront">
        <title>Draft Genome Resources of Seven Strains of Tilletia horrida, Causal Agent of Kernel Smut of Rice.</title>
        <authorList>
            <person name="Khanal S."/>
            <person name="Antony Babu S."/>
            <person name="Zhou X.G."/>
        </authorList>
    </citation>
    <scope>NUCLEOTIDE SEQUENCE</scope>
    <source>
        <strain evidence="2">TX3</strain>
    </source>
</reference>